<gene>
    <name evidence="3" type="ORF">ES332_A13G213800v1</name>
</gene>
<evidence type="ECO:0000313" key="3">
    <source>
        <dbReference type="EMBL" id="TYH92863.1"/>
    </source>
</evidence>
<dbReference type="AlphaFoldDB" id="A0A5D2MN91"/>
<accession>A0A5D2MN91</accession>
<proteinExistence type="predicted"/>
<evidence type="ECO:0000256" key="1">
    <source>
        <dbReference type="PROSITE-ProRule" id="PRU00047"/>
    </source>
</evidence>
<dbReference type="Proteomes" id="UP000322667">
    <property type="component" value="Chromosome A13"/>
</dbReference>
<reference evidence="3 4" key="1">
    <citation type="submission" date="2019-07" db="EMBL/GenBank/DDBJ databases">
        <title>WGS assembly of Gossypium tomentosum.</title>
        <authorList>
            <person name="Chen Z.J."/>
            <person name="Sreedasyam A."/>
            <person name="Ando A."/>
            <person name="Song Q."/>
            <person name="De L."/>
            <person name="Hulse-Kemp A."/>
            <person name="Ding M."/>
            <person name="Ye W."/>
            <person name="Kirkbride R."/>
            <person name="Jenkins J."/>
            <person name="Plott C."/>
            <person name="Lovell J."/>
            <person name="Lin Y.-M."/>
            <person name="Vaughn R."/>
            <person name="Liu B."/>
            <person name="Li W."/>
            <person name="Simpson S."/>
            <person name="Scheffler B."/>
            <person name="Saski C."/>
            <person name="Grover C."/>
            <person name="Hu G."/>
            <person name="Conover J."/>
            <person name="Carlson J."/>
            <person name="Shu S."/>
            <person name="Boston L."/>
            <person name="Williams M."/>
            <person name="Peterson D."/>
            <person name="Mcgee K."/>
            <person name="Jones D."/>
            <person name="Wendel J."/>
            <person name="Stelly D."/>
            <person name="Grimwood J."/>
            <person name="Schmutz J."/>
        </authorList>
    </citation>
    <scope>NUCLEOTIDE SEQUENCE [LARGE SCALE GENOMIC DNA]</scope>
    <source>
        <strain evidence="3">7179.01</strain>
    </source>
</reference>
<keyword evidence="1" id="KW-0479">Metal-binding</keyword>
<feature type="domain" description="CCHC-type" evidence="2">
    <location>
        <begin position="95"/>
        <end position="111"/>
    </location>
</feature>
<dbReference type="GO" id="GO:0003676">
    <property type="term" value="F:nucleic acid binding"/>
    <property type="evidence" value="ECO:0007669"/>
    <property type="project" value="InterPro"/>
</dbReference>
<dbReference type="Gene3D" id="4.10.60.10">
    <property type="entry name" value="Zinc finger, CCHC-type"/>
    <property type="match status" value="1"/>
</dbReference>
<evidence type="ECO:0000313" key="4">
    <source>
        <dbReference type="Proteomes" id="UP000322667"/>
    </source>
</evidence>
<dbReference type="PROSITE" id="PS50158">
    <property type="entry name" value="ZF_CCHC"/>
    <property type="match status" value="1"/>
</dbReference>
<dbReference type="SUPFAM" id="SSF57756">
    <property type="entry name" value="Retrovirus zinc finger-like domains"/>
    <property type="match status" value="1"/>
</dbReference>
<sequence>MMEEQFKAKFGDNLIGVYPRITFIYTRLTEMCQQARVDSEIKKLDFCRDIPIPGVYRNKKYGLRKTKTYNGKPHKSHVRVIKNDKQSKNYQKKCKCFICGVEGHFARDCPRDKVKADRFKLFDELDLPKEYDVLSVEADEEDTDGIFSVSENEYNDEQELEKATNQFYDLFNMVIEKPVENRDKSWFYQRKLPEPYGSCQHSIQSNLETEISTASLCHYCNEQTNPRQRGACTKCGLRMCALCAWHNHDIQIRLAPTRGYTPRYTNIEHLIREQSQMILSWNRR</sequence>
<dbReference type="EMBL" id="CM017622">
    <property type="protein sequence ID" value="TYH92863.1"/>
    <property type="molecule type" value="Genomic_DNA"/>
</dbReference>
<keyword evidence="4" id="KW-1185">Reference proteome</keyword>
<evidence type="ECO:0000259" key="2">
    <source>
        <dbReference type="PROSITE" id="PS50158"/>
    </source>
</evidence>
<dbReference type="SMART" id="SM00343">
    <property type="entry name" value="ZnF_C2HC"/>
    <property type="match status" value="1"/>
</dbReference>
<dbReference type="Pfam" id="PF22909">
    <property type="entry name" value="Caulimovir_coat_dom"/>
    <property type="match status" value="1"/>
</dbReference>
<organism evidence="3 4">
    <name type="scientific">Gossypium tomentosum</name>
    <name type="common">Hawaiian cotton</name>
    <name type="synonym">Gossypium sandvicense</name>
    <dbReference type="NCBI Taxonomy" id="34277"/>
    <lineage>
        <taxon>Eukaryota</taxon>
        <taxon>Viridiplantae</taxon>
        <taxon>Streptophyta</taxon>
        <taxon>Embryophyta</taxon>
        <taxon>Tracheophyta</taxon>
        <taxon>Spermatophyta</taxon>
        <taxon>Magnoliopsida</taxon>
        <taxon>eudicotyledons</taxon>
        <taxon>Gunneridae</taxon>
        <taxon>Pentapetalae</taxon>
        <taxon>rosids</taxon>
        <taxon>malvids</taxon>
        <taxon>Malvales</taxon>
        <taxon>Malvaceae</taxon>
        <taxon>Malvoideae</taxon>
        <taxon>Gossypium</taxon>
    </lineage>
</organism>
<dbReference type="GO" id="GO:0008270">
    <property type="term" value="F:zinc ion binding"/>
    <property type="evidence" value="ECO:0007669"/>
    <property type="project" value="UniProtKB-KW"/>
</dbReference>
<protein>
    <recommendedName>
        <fullName evidence="2">CCHC-type domain-containing protein</fullName>
    </recommendedName>
</protein>
<keyword evidence="1" id="KW-0863">Zinc-finger</keyword>
<name>A0A5D2MN91_GOSTO</name>
<dbReference type="InterPro" id="IPR036875">
    <property type="entry name" value="Znf_CCHC_sf"/>
</dbReference>
<keyword evidence="1" id="KW-0862">Zinc</keyword>
<dbReference type="InterPro" id="IPR001878">
    <property type="entry name" value="Znf_CCHC"/>
</dbReference>
<dbReference type="Pfam" id="PF00098">
    <property type="entry name" value="zf-CCHC"/>
    <property type="match status" value="1"/>
</dbReference>